<dbReference type="GeneID" id="92008056"/>
<comment type="caution">
    <text evidence="2">The sequence shown here is derived from an EMBL/GenBank/DDBJ whole genome shotgun (WGS) entry which is preliminary data.</text>
</comment>
<feature type="compositionally biased region" description="Low complexity" evidence="1">
    <location>
        <begin position="135"/>
        <end position="206"/>
    </location>
</feature>
<dbReference type="EMBL" id="JAJVCZ030000004">
    <property type="protein sequence ID" value="KAL0260285.1"/>
    <property type="molecule type" value="Genomic_DNA"/>
</dbReference>
<evidence type="ECO:0000313" key="3">
    <source>
        <dbReference type="Proteomes" id="UP001430584"/>
    </source>
</evidence>
<name>A0ABR3CI54_9PEZI</name>
<feature type="compositionally biased region" description="Polar residues" evidence="1">
    <location>
        <begin position="219"/>
        <end position="241"/>
    </location>
</feature>
<feature type="compositionally biased region" description="Basic and acidic residues" evidence="1">
    <location>
        <begin position="64"/>
        <end position="85"/>
    </location>
</feature>
<reference evidence="2 3" key="1">
    <citation type="submission" date="2024-02" db="EMBL/GenBank/DDBJ databases">
        <title>De novo assembly and annotation of 12 fungi associated with fruit tree decline syndrome in Ontario, Canada.</title>
        <authorList>
            <person name="Sulman M."/>
            <person name="Ellouze W."/>
            <person name="Ilyukhin E."/>
        </authorList>
    </citation>
    <scope>NUCLEOTIDE SEQUENCE [LARGE SCALE GENOMIC DNA]</scope>
    <source>
        <strain evidence="2 3">FDS-637</strain>
    </source>
</reference>
<gene>
    <name evidence="2" type="ORF">SLS55_003971</name>
</gene>
<keyword evidence="3" id="KW-1185">Reference proteome</keyword>
<evidence type="ECO:0000313" key="2">
    <source>
        <dbReference type="EMBL" id="KAL0260285.1"/>
    </source>
</evidence>
<feature type="region of interest" description="Disordered" evidence="1">
    <location>
        <begin position="13"/>
        <end position="250"/>
    </location>
</feature>
<proteinExistence type="predicted"/>
<dbReference type="RefSeq" id="XP_066633314.1">
    <property type="nucleotide sequence ID" value="XM_066775433.1"/>
</dbReference>
<accession>A0ABR3CI54</accession>
<feature type="compositionally biased region" description="Low complexity" evidence="1">
    <location>
        <begin position="13"/>
        <end position="41"/>
    </location>
</feature>
<evidence type="ECO:0000256" key="1">
    <source>
        <dbReference type="SAM" id="MobiDB-lite"/>
    </source>
</evidence>
<dbReference type="Proteomes" id="UP001430584">
    <property type="component" value="Unassembled WGS sequence"/>
</dbReference>
<protein>
    <submittedName>
        <fullName evidence="2">Uncharacterized protein</fullName>
    </submittedName>
</protein>
<sequence>MDGLGITFARAWAAKAKASRPQQTSSPQQISSPQQPISSPPLLDVPQAREARPRSSTQSSGDSYMEKRLSEFHDWKQKITKDFSSRKLAKPTIKEESPPLPSTKPHAVEKSSSNLSQRLLKHQLTPLQIPPQTPPQQSVPQQSPTQKSPTQKSPAQNSSSQQSPSQQSPSQQSPSQQSPSQQSPSQQSPSQQSPSQQSPSQQSPPQLSVPKQRPPHQSPPQKISQPQTPGQEGSPSTQAHSYNHKAPPAVREKAHVLALRARALPKPDLRAHPAFRSQHVRVRKKTHMAKTDSVKCWRPTYEHRDDTLWECCEHMDVAGICEDCGYVLCTACGSRCRGEEWCVIKGCVRCQTKLGVNICTPHLRELRARPTERFYGHLVEPSALFLIEKL</sequence>
<organism evidence="2 3">
    <name type="scientific">Diplodia seriata</name>
    <dbReference type="NCBI Taxonomy" id="420778"/>
    <lineage>
        <taxon>Eukaryota</taxon>
        <taxon>Fungi</taxon>
        <taxon>Dikarya</taxon>
        <taxon>Ascomycota</taxon>
        <taxon>Pezizomycotina</taxon>
        <taxon>Dothideomycetes</taxon>
        <taxon>Dothideomycetes incertae sedis</taxon>
        <taxon>Botryosphaeriales</taxon>
        <taxon>Botryosphaeriaceae</taxon>
        <taxon>Diplodia</taxon>
    </lineage>
</organism>